<proteinExistence type="predicted"/>
<reference evidence="1 2" key="1">
    <citation type="submission" date="2024-05" db="EMBL/GenBank/DDBJ databases">
        <title>Genome sequencing and assembly of Indian major carp, Cirrhinus mrigala (Hamilton, 1822).</title>
        <authorList>
            <person name="Mohindra V."/>
            <person name="Chowdhury L.M."/>
            <person name="Lal K."/>
            <person name="Jena J.K."/>
        </authorList>
    </citation>
    <scope>NUCLEOTIDE SEQUENCE [LARGE SCALE GENOMIC DNA]</scope>
    <source>
        <strain evidence="1">CM1030</strain>
        <tissue evidence="1">Blood</tissue>
    </source>
</reference>
<organism evidence="1 2">
    <name type="scientific">Cirrhinus mrigala</name>
    <name type="common">Mrigala</name>
    <dbReference type="NCBI Taxonomy" id="683832"/>
    <lineage>
        <taxon>Eukaryota</taxon>
        <taxon>Metazoa</taxon>
        <taxon>Chordata</taxon>
        <taxon>Craniata</taxon>
        <taxon>Vertebrata</taxon>
        <taxon>Euteleostomi</taxon>
        <taxon>Actinopterygii</taxon>
        <taxon>Neopterygii</taxon>
        <taxon>Teleostei</taxon>
        <taxon>Ostariophysi</taxon>
        <taxon>Cypriniformes</taxon>
        <taxon>Cyprinidae</taxon>
        <taxon>Labeoninae</taxon>
        <taxon>Labeonini</taxon>
        <taxon>Cirrhinus</taxon>
    </lineage>
</organism>
<sequence>HDNSGGLDTRSSVLDLPLLTTTQLCRCSSFNRLALPLQLLLYPDPMRVSACSVTLPTRRFLAISSIPSSPRFLQGDCPAKPLQLTSTGKFQAFLLALEDKALIFLELALM</sequence>
<keyword evidence="2" id="KW-1185">Reference proteome</keyword>
<gene>
    <name evidence="1" type="ORF">M9458_008979</name>
</gene>
<evidence type="ECO:0000313" key="1">
    <source>
        <dbReference type="EMBL" id="KAL0195407.1"/>
    </source>
</evidence>
<feature type="non-terminal residue" evidence="1">
    <location>
        <position position="1"/>
    </location>
</feature>
<name>A0ABD0RA84_CIRMR</name>
<dbReference type="AlphaFoldDB" id="A0ABD0RA84"/>
<accession>A0ABD0RA84</accession>
<evidence type="ECO:0000313" key="2">
    <source>
        <dbReference type="Proteomes" id="UP001529510"/>
    </source>
</evidence>
<dbReference type="EMBL" id="JAMKFB020000004">
    <property type="protein sequence ID" value="KAL0195407.1"/>
    <property type="molecule type" value="Genomic_DNA"/>
</dbReference>
<comment type="caution">
    <text evidence="1">The sequence shown here is derived from an EMBL/GenBank/DDBJ whole genome shotgun (WGS) entry which is preliminary data.</text>
</comment>
<dbReference type="Proteomes" id="UP001529510">
    <property type="component" value="Unassembled WGS sequence"/>
</dbReference>
<protein>
    <submittedName>
        <fullName evidence="1">Uncharacterized protein</fullName>
    </submittedName>
</protein>